<organism evidence="1 2">
    <name type="scientific">Candidatus Methanofishera endochildressiae</name>
    <dbReference type="NCBI Taxonomy" id="2738884"/>
    <lineage>
        <taxon>Bacteria</taxon>
        <taxon>Pseudomonadati</taxon>
        <taxon>Pseudomonadota</taxon>
        <taxon>Gammaproteobacteria</taxon>
        <taxon>Candidatus Methanofishera</taxon>
    </lineage>
</organism>
<protein>
    <submittedName>
        <fullName evidence="1">Uncharacterized protein</fullName>
    </submittedName>
</protein>
<sequence length="124" mass="13792">MFEFEGRVFEEKEVKKLLGELNPNKLQGSDCLHPKALKELKYVLAKPLTKISPQPTFCTTILVRKKRGENDVTSSYDVTSALDVTSGYDVTSTHVTDVTSGHITSGSTPFPHYDGLQVLKTVKY</sequence>
<gene>
    <name evidence="1" type="ORF">H0A75_01260</name>
</gene>
<accession>A0A7Z0MMX9</accession>
<dbReference type="EMBL" id="JACCHS010000010">
    <property type="protein sequence ID" value="NYT46519.1"/>
    <property type="molecule type" value="Genomic_DNA"/>
</dbReference>
<evidence type="ECO:0000313" key="1">
    <source>
        <dbReference type="EMBL" id="NYT46519.1"/>
    </source>
</evidence>
<dbReference type="AlphaFoldDB" id="A0A7Z0MMX9"/>
<reference evidence="1 2" key="1">
    <citation type="submission" date="2020-05" db="EMBL/GenBank/DDBJ databases">
        <title>Horizontal transmission and recombination maintain forever young bacterial symbiont genomes.</title>
        <authorList>
            <person name="Russell S.L."/>
            <person name="Pepper-Tunick E."/>
            <person name="Svedberg J."/>
            <person name="Byrne A."/>
            <person name="Ruelas Castillo J."/>
            <person name="Vollmers C."/>
            <person name="Beinart R.A."/>
            <person name="Corbett-Detig R."/>
        </authorList>
    </citation>
    <scope>NUCLEOTIDE SEQUENCE [LARGE SCALE GENOMIC DNA]</scope>
    <source>
        <strain evidence="1">4727-3</strain>
    </source>
</reference>
<name>A0A7Z0MMX9_9GAMM</name>
<comment type="caution">
    <text evidence="1">The sequence shown here is derived from an EMBL/GenBank/DDBJ whole genome shotgun (WGS) entry which is preliminary data.</text>
</comment>
<dbReference type="Proteomes" id="UP000537890">
    <property type="component" value="Unassembled WGS sequence"/>
</dbReference>
<evidence type="ECO:0000313" key="2">
    <source>
        <dbReference type="Proteomes" id="UP000537890"/>
    </source>
</evidence>
<proteinExistence type="predicted"/>